<reference evidence="1" key="1">
    <citation type="submission" date="2014-11" db="EMBL/GenBank/DDBJ databases">
        <authorList>
            <person name="Amaro Gonzalez C."/>
        </authorList>
    </citation>
    <scope>NUCLEOTIDE SEQUENCE</scope>
</reference>
<dbReference type="AlphaFoldDB" id="A0A0E9XJS0"/>
<dbReference type="EMBL" id="GBXM01005886">
    <property type="protein sequence ID" value="JAI02692.1"/>
    <property type="molecule type" value="Transcribed_RNA"/>
</dbReference>
<name>A0A0E9XJS0_ANGAN</name>
<protein>
    <submittedName>
        <fullName evidence="1">Uncharacterized protein</fullName>
    </submittedName>
</protein>
<proteinExistence type="predicted"/>
<evidence type="ECO:0000313" key="1">
    <source>
        <dbReference type="EMBL" id="JAI02692.1"/>
    </source>
</evidence>
<organism evidence="1">
    <name type="scientific">Anguilla anguilla</name>
    <name type="common">European freshwater eel</name>
    <name type="synonym">Muraena anguilla</name>
    <dbReference type="NCBI Taxonomy" id="7936"/>
    <lineage>
        <taxon>Eukaryota</taxon>
        <taxon>Metazoa</taxon>
        <taxon>Chordata</taxon>
        <taxon>Craniata</taxon>
        <taxon>Vertebrata</taxon>
        <taxon>Euteleostomi</taxon>
        <taxon>Actinopterygii</taxon>
        <taxon>Neopterygii</taxon>
        <taxon>Teleostei</taxon>
        <taxon>Anguilliformes</taxon>
        <taxon>Anguillidae</taxon>
        <taxon>Anguilla</taxon>
    </lineage>
</organism>
<sequence length="82" mass="9276">MAPILRKFKSLCIGRAALRADRLTDCVMLDGFFPPQSSRLPPDSPLAALPYVCYQCSVTVFPETFSEDTINEADQTIFVRFW</sequence>
<accession>A0A0E9XJS0</accession>
<reference evidence="1" key="2">
    <citation type="journal article" date="2015" name="Fish Shellfish Immunol.">
        <title>Early steps in the European eel (Anguilla anguilla)-Vibrio vulnificus interaction in the gills: Role of the RtxA13 toxin.</title>
        <authorList>
            <person name="Callol A."/>
            <person name="Pajuelo D."/>
            <person name="Ebbesson L."/>
            <person name="Teles M."/>
            <person name="MacKenzie S."/>
            <person name="Amaro C."/>
        </authorList>
    </citation>
    <scope>NUCLEOTIDE SEQUENCE</scope>
</reference>